<evidence type="ECO:0000256" key="1">
    <source>
        <dbReference type="SAM" id="Phobius"/>
    </source>
</evidence>
<gene>
    <name evidence="2" type="ORF">CANTADRAFT_127951</name>
</gene>
<accession>A0A1E4SQY6</accession>
<organism evidence="2 3">
    <name type="scientific">Suhomyces tanzawaensis NRRL Y-17324</name>
    <dbReference type="NCBI Taxonomy" id="984487"/>
    <lineage>
        <taxon>Eukaryota</taxon>
        <taxon>Fungi</taxon>
        <taxon>Dikarya</taxon>
        <taxon>Ascomycota</taxon>
        <taxon>Saccharomycotina</taxon>
        <taxon>Pichiomycetes</taxon>
        <taxon>Debaryomycetaceae</taxon>
        <taxon>Suhomyces</taxon>
    </lineage>
</organism>
<protein>
    <submittedName>
        <fullName evidence="2">Uncharacterized protein</fullName>
    </submittedName>
</protein>
<evidence type="ECO:0000313" key="3">
    <source>
        <dbReference type="Proteomes" id="UP000094285"/>
    </source>
</evidence>
<name>A0A1E4SQY6_9ASCO</name>
<keyword evidence="1" id="KW-1133">Transmembrane helix</keyword>
<dbReference type="Proteomes" id="UP000094285">
    <property type="component" value="Unassembled WGS sequence"/>
</dbReference>
<evidence type="ECO:0000313" key="2">
    <source>
        <dbReference type="EMBL" id="ODV81908.1"/>
    </source>
</evidence>
<keyword evidence="3" id="KW-1185">Reference proteome</keyword>
<sequence length="91" mass="9944">MPLTGPSNATPVLVPWCFFPPSSHYLSCRAGPTMPVISPLAAVAPLASLAIPPLFCSTLPGFVLRRDQKKIFRPRSRFSWILKLVALILSI</sequence>
<dbReference type="RefSeq" id="XP_020067030.1">
    <property type="nucleotide sequence ID" value="XM_020206236.1"/>
</dbReference>
<keyword evidence="1" id="KW-0472">Membrane</keyword>
<proteinExistence type="predicted"/>
<reference evidence="3" key="1">
    <citation type="submission" date="2016-05" db="EMBL/GenBank/DDBJ databases">
        <title>Comparative genomics of biotechnologically important yeasts.</title>
        <authorList>
            <consortium name="DOE Joint Genome Institute"/>
            <person name="Riley R."/>
            <person name="Haridas S."/>
            <person name="Wolfe K.H."/>
            <person name="Lopes M.R."/>
            <person name="Hittinger C.T."/>
            <person name="Goker M."/>
            <person name="Salamov A."/>
            <person name="Wisecaver J."/>
            <person name="Long T.M."/>
            <person name="Aerts A.L."/>
            <person name="Barry K."/>
            <person name="Choi C."/>
            <person name="Clum A."/>
            <person name="Coughlan A.Y."/>
            <person name="Deshpande S."/>
            <person name="Douglass A.P."/>
            <person name="Hanson S.J."/>
            <person name="Klenk H.-P."/>
            <person name="Labutti K."/>
            <person name="Lapidus A."/>
            <person name="Lindquist E."/>
            <person name="Lipzen A."/>
            <person name="Meier-Kolthoff J.P."/>
            <person name="Ohm R.A."/>
            <person name="Otillar R.P."/>
            <person name="Pangilinan J."/>
            <person name="Peng Y."/>
            <person name="Rokas A."/>
            <person name="Rosa C.A."/>
            <person name="Scheuner C."/>
            <person name="Sibirny A.A."/>
            <person name="Slot J.C."/>
            <person name="Stielow J.B."/>
            <person name="Sun H."/>
            <person name="Kurtzman C.P."/>
            <person name="Blackwell M."/>
            <person name="Grigoriev I.V."/>
            <person name="Jeffries T.W."/>
        </authorList>
    </citation>
    <scope>NUCLEOTIDE SEQUENCE [LARGE SCALE GENOMIC DNA]</scope>
    <source>
        <strain evidence="3">NRRL Y-17324</strain>
    </source>
</reference>
<keyword evidence="1" id="KW-0812">Transmembrane</keyword>
<dbReference type="GeneID" id="30980373"/>
<dbReference type="EMBL" id="KV453909">
    <property type="protein sequence ID" value="ODV81908.1"/>
    <property type="molecule type" value="Genomic_DNA"/>
</dbReference>
<feature type="transmembrane region" description="Helical" evidence="1">
    <location>
        <begin position="42"/>
        <end position="64"/>
    </location>
</feature>
<dbReference type="AlphaFoldDB" id="A0A1E4SQY6"/>